<keyword evidence="2" id="KW-1185">Reference proteome</keyword>
<evidence type="ECO:0000313" key="2">
    <source>
        <dbReference type="Proteomes" id="UP001303046"/>
    </source>
</evidence>
<protein>
    <submittedName>
        <fullName evidence="1">Uncharacterized protein</fullName>
    </submittedName>
</protein>
<proteinExistence type="predicted"/>
<organism evidence="1 2">
    <name type="scientific">Necator americanus</name>
    <name type="common">Human hookworm</name>
    <dbReference type="NCBI Taxonomy" id="51031"/>
    <lineage>
        <taxon>Eukaryota</taxon>
        <taxon>Metazoa</taxon>
        <taxon>Ecdysozoa</taxon>
        <taxon>Nematoda</taxon>
        <taxon>Chromadorea</taxon>
        <taxon>Rhabditida</taxon>
        <taxon>Rhabditina</taxon>
        <taxon>Rhabditomorpha</taxon>
        <taxon>Strongyloidea</taxon>
        <taxon>Ancylostomatidae</taxon>
        <taxon>Bunostominae</taxon>
        <taxon>Necator</taxon>
    </lineage>
</organism>
<evidence type="ECO:0000313" key="1">
    <source>
        <dbReference type="EMBL" id="KAK6755601.1"/>
    </source>
</evidence>
<accession>A0ABR1DYW2</accession>
<dbReference type="Proteomes" id="UP001303046">
    <property type="component" value="Unassembled WGS sequence"/>
</dbReference>
<comment type="caution">
    <text evidence="1">The sequence shown here is derived from an EMBL/GenBank/DDBJ whole genome shotgun (WGS) entry which is preliminary data.</text>
</comment>
<dbReference type="EMBL" id="JAVFWL010000005">
    <property type="protein sequence ID" value="KAK6755601.1"/>
    <property type="molecule type" value="Genomic_DNA"/>
</dbReference>
<gene>
    <name evidence="1" type="primary">Necator_chrV.g18939</name>
    <name evidence="1" type="ORF">RB195_014148</name>
</gene>
<sequence>MFDPRSGRRFRNGRVPKYSDSVLHCQNRSVISGNPLSRRHGRSCDLQATNEEDKPDKYDNPIAQVSSDILRVSGYTQQFRSLLTARFSPRRESVPNVHLETGNEERGALNIFSSLFVPLFVALRLLGCNSSSRRLTMPLPDGNVVMAMRSS</sequence>
<name>A0ABR1DYW2_NECAM</name>
<reference evidence="1 2" key="1">
    <citation type="submission" date="2023-08" db="EMBL/GenBank/DDBJ databases">
        <title>A Necator americanus chromosomal reference genome.</title>
        <authorList>
            <person name="Ilik V."/>
            <person name="Petrzelkova K.J."/>
            <person name="Pardy F."/>
            <person name="Fuh T."/>
            <person name="Niatou-Singa F.S."/>
            <person name="Gouil Q."/>
            <person name="Baker L."/>
            <person name="Ritchie M.E."/>
            <person name="Jex A.R."/>
            <person name="Gazzola D."/>
            <person name="Li H."/>
            <person name="Toshio Fujiwara R."/>
            <person name="Zhan B."/>
            <person name="Aroian R.V."/>
            <person name="Pafco B."/>
            <person name="Schwarz E.M."/>
        </authorList>
    </citation>
    <scope>NUCLEOTIDE SEQUENCE [LARGE SCALE GENOMIC DNA]</scope>
    <source>
        <strain evidence="1 2">Aroian</strain>
        <tissue evidence="1">Whole animal</tissue>
    </source>
</reference>